<organism evidence="1">
    <name type="scientific">Homalodisca liturata</name>
    <dbReference type="NCBI Taxonomy" id="320908"/>
    <lineage>
        <taxon>Eukaryota</taxon>
        <taxon>Metazoa</taxon>
        <taxon>Ecdysozoa</taxon>
        <taxon>Arthropoda</taxon>
        <taxon>Hexapoda</taxon>
        <taxon>Insecta</taxon>
        <taxon>Pterygota</taxon>
        <taxon>Neoptera</taxon>
        <taxon>Paraneoptera</taxon>
        <taxon>Hemiptera</taxon>
        <taxon>Auchenorrhyncha</taxon>
        <taxon>Membracoidea</taxon>
        <taxon>Cicadellidae</taxon>
        <taxon>Cicadellinae</taxon>
        <taxon>Proconiini</taxon>
        <taxon>Homalodisca</taxon>
    </lineage>
</organism>
<sequence>DSTLGLHADIVTSTNKTLQYCLKNDLAINPTKTTQINFSRRQDQVPNVQNITIEKQSKLLGIVIDGDLTWTDHINSLTKKLGSGIYAVRRIKWIGGLQAAKTTYHAVFESHIRYGISVWGGTSAHNLSKILLLQKKAIRTLADLGPLESCREAFKTLKLMTVIALYIYSVVVQTVEMELPRAKDTHSHNTRRATDYLLPGHHTTRYSRKPSYMGRKIFNTLPLNLKNLGGNEMKKSLQAWLMERPFYTMTE</sequence>
<feature type="non-terminal residue" evidence="1">
    <location>
        <position position="251"/>
    </location>
</feature>
<dbReference type="PANTHER" id="PTHR33332">
    <property type="entry name" value="REVERSE TRANSCRIPTASE DOMAIN-CONTAINING PROTEIN"/>
    <property type="match status" value="1"/>
</dbReference>
<proteinExistence type="predicted"/>
<dbReference type="EMBL" id="GECU01037055">
    <property type="protein sequence ID" value="JAS70651.1"/>
    <property type="molecule type" value="Transcribed_RNA"/>
</dbReference>
<reference evidence="1" key="1">
    <citation type="submission" date="2015-11" db="EMBL/GenBank/DDBJ databases">
        <title>De novo transcriptome assembly of four potential Pierce s Disease insect vectors from Arizona vineyards.</title>
        <authorList>
            <person name="Tassone E.E."/>
        </authorList>
    </citation>
    <scope>NUCLEOTIDE SEQUENCE</scope>
</reference>
<evidence type="ECO:0008006" key="2">
    <source>
        <dbReference type="Google" id="ProtNLM"/>
    </source>
</evidence>
<name>A0A1B6H7P6_9HEMI</name>
<feature type="non-terminal residue" evidence="1">
    <location>
        <position position="1"/>
    </location>
</feature>
<protein>
    <recommendedName>
        <fullName evidence="2">Reverse transcriptase domain-containing protein</fullName>
    </recommendedName>
</protein>
<gene>
    <name evidence="1" type="ORF">g.43851</name>
</gene>
<accession>A0A1B6H7P6</accession>
<dbReference type="AlphaFoldDB" id="A0A1B6H7P6"/>
<evidence type="ECO:0000313" key="1">
    <source>
        <dbReference type="EMBL" id="JAS70651.1"/>
    </source>
</evidence>